<evidence type="ECO:0008006" key="5">
    <source>
        <dbReference type="Google" id="ProtNLM"/>
    </source>
</evidence>
<sequence length="372" mass="40584">MTTPVLRAAAAALVLTAPLVATFAAHAATPAGKVVFTRTALAADATASSRSLWILDLGNGQVRQLTTPADRTFDMAATWSPDGQSLVFDRGTTRARMDSRHVLETMTPDATRPKLLLSGVGDFSKPAWGPNNRIAFIRQDSVRAAQCVSLVDGTGRIRRTLYCPAAPIQLMRPTWSADGTHLFVAAGYPEGRLEPVWHALAYSIDVATGGATLLSDIVMEEQLDLEFSPDGTRGVYSDSVANDMTLVDFRTGEAKALPRGHAPKWSPDGRRIAYTGEVYEVGTGEFRYYEPLYVINADGTRVRRITDSRVDNHAYTAAQWSKDNVHLLVNRRTFDDVSLTIPRFGLRIIDADTRALVNLPAGYAETGGWFEP</sequence>
<keyword evidence="4" id="KW-1185">Reference proteome</keyword>
<dbReference type="InterPro" id="IPR011659">
    <property type="entry name" value="WD40"/>
</dbReference>
<dbReference type="EMBL" id="AP024545">
    <property type="protein sequence ID" value="BCT93538.1"/>
    <property type="molecule type" value="Genomic_DNA"/>
</dbReference>
<accession>A0ABN6G1A3</accession>
<reference evidence="3 4" key="1">
    <citation type="submission" date="2021-03" db="EMBL/GenBank/DDBJ databases">
        <title>Complete Genome Sequences of Two Lysobacter Strains Isolated from Sea Water (Lysobacter caseinilyticus) and Soil (Lysobacter helvus) in South Korea.</title>
        <authorList>
            <person name="Watanabe Y."/>
            <person name="Arakawa K."/>
        </authorList>
    </citation>
    <scope>NUCLEOTIDE SEQUENCE [LARGE SCALE GENOMIC DNA]</scope>
    <source>
        <strain evidence="3 4">KVB24</strain>
    </source>
</reference>
<proteinExistence type="inferred from homology"/>
<evidence type="ECO:0000313" key="3">
    <source>
        <dbReference type="EMBL" id="BCT93538.1"/>
    </source>
</evidence>
<dbReference type="Proteomes" id="UP000681317">
    <property type="component" value="Chromosome"/>
</dbReference>
<keyword evidence="2" id="KW-0732">Signal</keyword>
<dbReference type="RefSeq" id="WP_213434449.1">
    <property type="nucleotide sequence ID" value="NZ_AP024545.1"/>
</dbReference>
<feature type="chain" id="PRO_5045864286" description="WD40 repeat protein" evidence="2">
    <location>
        <begin position="28"/>
        <end position="372"/>
    </location>
</feature>
<evidence type="ECO:0000256" key="1">
    <source>
        <dbReference type="ARBA" id="ARBA00009820"/>
    </source>
</evidence>
<dbReference type="SUPFAM" id="SSF82171">
    <property type="entry name" value="DPP6 N-terminal domain-like"/>
    <property type="match status" value="1"/>
</dbReference>
<comment type="similarity">
    <text evidence="1">Belongs to the TolB family.</text>
</comment>
<organism evidence="3 4">
    <name type="scientific">Noviluteimonas caseinilytica</name>
    <dbReference type="NCBI Taxonomy" id="2675101"/>
    <lineage>
        <taxon>Bacteria</taxon>
        <taxon>Pseudomonadati</taxon>
        <taxon>Pseudomonadota</taxon>
        <taxon>Gammaproteobacteria</taxon>
        <taxon>Lysobacterales</taxon>
        <taxon>Lysobacteraceae</taxon>
        <taxon>Noviluteimonas</taxon>
    </lineage>
</organism>
<dbReference type="PANTHER" id="PTHR36842">
    <property type="entry name" value="PROTEIN TOLB HOMOLOG"/>
    <property type="match status" value="1"/>
</dbReference>
<protein>
    <recommendedName>
        <fullName evidence="5">WD40 repeat protein</fullName>
    </recommendedName>
</protein>
<gene>
    <name evidence="3" type="ORF">LYSCAS_25620</name>
</gene>
<name>A0ABN6G1A3_9GAMM</name>
<evidence type="ECO:0000313" key="4">
    <source>
        <dbReference type="Proteomes" id="UP000681317"/>
    </source>
</evidence>
<dbReference type="Gene3D" id="2.120.10.30">
    <property type="entry name" value="TolB, C-terminal domain"/>
    <property type="match status" value="2"/>
</dbReference>
<dbReference type="PANTHER" id="PTHR36842:SF1">
    <property type="entry name" value="PROTEIN TOLB"/>
    <property type="match status" value="1"/>
</dbReference>
<dbReference type="InterPro" id="IPR011042">
    <property type="entry name" value="6-blade_b-propeller_TolB-like"/>
</dbReference>
<dbReference type="Pfam" id="PF07676">
    <property type="entry name" value="PD40"/>
    <property type="match status" value="2"/>
</dbReference>
<evidence type="ECO:0000256" key="2">
    <source>
        <dbReference type="SAM" id="SignalP"/>
    </source>
</evidence>
<feature type="signal peptide" evidence="2">
    <location>
        <begin position="1"/>
        <end position="27"/>
    </location>
</feature>